<proteinExistence type="predicted"/>
<dbReference type="AlphaFoldDB" id="A0A5M8PPN4"/>
<evidence type="ECO:0000256" key="1">
    <source>
        <dbReference type="SAM" id="MobiDB-lite"/>
    </source>
</evidence>
<evidence type="ECO:0000313" key="2">
    <source>
        <dbReference type="EMBL" id="KAA6411526.1"/>
    </source>
</evidence>
<comment type="caution">
    <text evidence="2">The sequence shown here is derived from an EMBL/GenBank/DDBJ whole genome shotgun (WGS) entry which is preliminary data.</text>
</comment>
<dbReference type="Proteomes" id="UP000324767">
    <property type="component" value="Unassembled WGS sequence"/>
</dbReference>
<protein>
    <submittedName>
        <fullName evidence="2">Uncharacterized protein</fullName>
    </submittedName>
</protein>
<feature type="region of interest" description="Disordered" evidence="1">
    <location>
        <begin position="1"/>
        <end position="122"/>
    </location>
</feature>
<reference evidence="2 3" key="1">
    <citation type="submission" date="2019-09" db="EMBL/GenBank/DDBJ databases">
        <title>The hologenome of the rock-dwelling lichen Lasallia pustulata.</title>
        <authorList>
            <person name="Greshake Tzovaras B."/>
            <person name="Segers F."/>
            <person name="Bicker A."/>
            <person name="Dal Grande F."/>
            <person name="Otte J."/>
            <person name="Hankeln T."/>
            <person name="Schmitt I."/>
            <person name="Ebersberger I."/>
        </authorList>
    </citation>
    <scope>NUCLEOTIDE SEQUENCE [LARGE SCALE GENOMIC DNA]</scope>
    <source>
        <strain evidence="2">A1-1</strain>
    </source>
</reference>
<gene>
    <name evidence="2" type="ORF">FRX48_04806</name>
</gene>
<feature type="compositionally biased region" description="Polar residues" evidence="1">
    <location>
        <begin position="63"/>
        <end position="73"/>
    </location>
</feature>
<organism evidence="2 3">
    <name type="scientific">Lasallia pustulata</name>
    <dbReference type="NCBI Taxonomy" id="136370"/>
    <lineage>
        <taxon>Eukaryota</taxon>
        <taxon>Fungi</taxon>
        <taxon>Dikarya</taxon>
        <taxon>Ascomycota</taxon>
        <taxon>Pezizomycotina</taxon>
        <taxon>Lecanoromycetes</taxon>
        <taxon>OSLEUM clade</taxon>
        <taxon>Umbilicariomycetidae</taxon>
        <taxon>Umbilicariales</taxon>
        <taxon>Umbilicariaceae</taxon>
        <taxon>Lasallia</taxon>
    </lineage>
</organism>
<feature type="compositionally biased region" description="Polar residues" evidence="1">
    <location>
        <begin position="85"/>
        <end position="113"/>
    </location>
</feature>
<accession>A0A5M8PPN4</accession>
<dbReference type="EMBL" id="VXIT01000007">
    <property type="protein sequence ID" value="KAA6411526.1"/>
    <property type="molecule type" value="Genomic_DNA"/>
</dbReference>
<sequence length="122" mass="13459">MPTSNELPSQCANKPTCQQADKPEPPMNQGAADQSRQRDKEPPMSQRAVEATDKLKSRRQANEPPTSQQTANKPISYEQAKELPMSQQAAEQANKPPMSQSYPQTNELTNQRVTAGPKPPMS</sequence>
<feature type="compositionally biased region" description="Polar residues" evidence="1">
    <location>
        <begin position="1"/>
        <end position="19"/>
    </location>
</feature>
<evidence type="ECO:0000313" key="3">
    <source>
        <dbReference type="Proteomes" id="UP000324767"/>
    </source>
</evidence>
<name>A0A5M8PPN4_9LECA</name>